<dbReference type="PROSITE" id="PS00893">
    <property type="entry name" value="NUDIX_BOX"/>
    <property type="match status" value="1"/>
</dbReference>
<dbReference type="InterPro" id="IPR020084">
    <property type="entry name" value="NUDIX_hydrolase_CS"/>
</dbReference>
<dbReference type="InterPro" id="IPR015797">
    <property type="entry name" value="NUDIX_hydrolase-like_dom_sf"/>
</dbReference>
<organism evidence="4">
    <name type="scientific">freshwater metagenome</name>
    <dbReference type="NCBI Taxonomy" id="449393"/>
    <lineage>
        <taxon>unclassified sequences</taxon>
        <taxon>metagenomes</taxon>
        <taxon>ecological metagenomes</taxon>
    </lineage>
</organism>
<evidence type="ECO:0000259" key="3">
    <source>
        <dbReference type="PROSITE" id="PS51462"/>
    </source>
</evidence>
<dbReference type="AlphaFoldDB" id="A0A094QBS7"/>
<dbReference type="PANTHER" id="PTHR43046">
    <property type="entry name" value="GDP-MANNOSE MANNOSYL HYDROLASE"/>
    <property type="match status" value="1"/>
</dbReference>
<protein>
    <recommendedName>
        <fullName evidence="3">Nudix hydrolase domain-containing protein</fullName>
    </recommendedName>
</protein>
<sequence>MVARDGDGWIQCRCGGKHWGKYGAAGILIFREGVKHEREIFLQHRAPWVHNGDTWGIPGGARDSHESITEAALREAHEETGINPAHLTPHSLFTDDHGDWRYDTVIASAHSDISADSPNDESQEMRWIALSEVELMDLHPSFAKTWFDLRQLLDDVITPL</sequence>
<keyword evidence="2" id="KW-0378">Hydrolase</keyword>
<dbReference type="Gene3D" id="3.90.79.10">
    <property type="entry name" value="Nucleoside Triphosphate Pyrophosphohydrolase"/>
    <property type="match status" value="1"/>
</dbReference>
<dbReference type="CDD" id="cd18877">
    <property type="entry name" value="NUDIX_Hydrolase"/>
    <property type="match status" value="1"/>
</dbReference>
<evidence type="ECO:0000256" key="1">
    <source>
        <dbReference type="ARBA" id="ARBA00001946"/>
    </source>
</evidence>
<dbReference type="InterPro" id="IPR000086">
    <property type="entry name" value="NUDIX_hydrolase_dom"/>
</dbReference>
<dbReference type="PANTHER" id="PTHR43046:SF2">
    <property type="entry name" value="8-OXO-DGTP DIPHOSPHATASE-RELATED"/>
    <property type="match status" value="1"/>
</dbReference>
<comment type="caution">
    <text evidence="4">The sequence shown here is derived from an EMBL/GenBank/DDBJ whole genome shotgun (WGS) entry which is preliminary data.</text>
</comment>
<dbReference type="GO" id="GO:0016787">
    <property type="term" value="F:hydrolase activity"/>
    <property type="evidence" value="ECO:0007669"/>
    <property type="project" value="UniProtKB-KW"/>
</dbReference>
<proteinExistence type="predicted"/>
<dbReference type="Pfam" id="PF00293">
    <property type="entry name" value="NUDIX"/>
    <property type="match status" value="1"/>
</dbReference>
<evidence type="ECO:0000256" key="2">
    <source>
        <dbReference type="ARBA" id="ARBA00022801"/>
    </source>
</evidence>
<evidence type="ECO:0000313" key="4">
    <source>
        <dbReference type="EMBL" id="KGA20842.1"/>
    </source>
</evidence>
<dbReference type="EMBL" id="JNSK01000001">
    <property type="protein sequence ID" value="KGA20842.1"/>
    <property type="molecule type" value="Genomic_DNA"/>
</dbReference>
<accession>A0A094QBS7</accession>
<feature type="domain" description="Nudix hydrolase" evidence="3">
    <location>
        <begin position="20"/>
        <end position="153"/>
    </location>
</feature>
<reference evidence="4" key="1">
    <citation type="submission" date="2014-05" db="EMBL/GenBank/DDBJ databases">
        <title>Key roles for freshwater Actinobacteria revealed by deep metagenomic sequencing.</title>
        <authorList>
            <person name="Ghai R."/>
            <person name="Mizuno C.M."/>
            <person name="Picazo A."/>
            <person name="Camacho A."/>
            <person name="Rodriguez-Valera F."/>
        </authorList>
    </citation>
    <scope>NUCLEOTIDE SEQUENCE</scope>
</reference>
<dbReference type="SUPFAM" id="SSF55811">
    <property type="entry name" value="Nudix"/>
    <property type="match status" value="1"/>
</dbReference>
<gene>
    <name evidence="4" type="ORF">GM50_0670</name>
</gene>
<dbReference type="PROSITE" id="PS51462">
    <property type="entry name" value="NUDIX"/>
    <property type="match status" value="1"/>
</dbReference>
<name>A0A094QBS7_9ZZZZ</name>
<comment type="cofactor">
    <cofactor evidence="1">
        <name>Mg(2+)</name>
        <dbReference type="ChEBI" id="CHEBI:18420"/>
    </cofactor>
</comment>